<accession>A0A9D4Z039</accession>
<dbReference type="AlphaFoldDB" id="A0A9D4Z039"/>
<dbReference type="Proteomes" id="UP001055712">
    <property type="component" value="Unassembled WGS sequence"/>
</dbReference>
<name>A0A9D4Z039_CHLVU</name>
<proteinExistence type="predicted"/>
<evidence type="ECO:0000313" key="2">
    <source>
        <dbReference type="EMBL" id="KAI3435508.1"/>
    </source>
</evidence>
<feature type="domain" description="Phosphotyrosine protein phosphatase I" evidence="1">
    <location>
        <begin position="14"/>
        <end position="198"/>
    </location>
</feature>
<dbReference type="OrthoDB" id="3388at2759"/>
<keyword evidence="3" id="KW-1185">Reference proteome</keyword>
<protein>
    <recommendedName>
        <fullName evidence="1">Phosphotyrosine protein phosphatase I domain-containing protein</fullName>
    </recommendedName>
</protein>
<dbReference type="InterPro" id="IPR023485">
    <property type="entry name" value="Ptyr_pPase"/>
</dbReference>
<dbReference type="SMART" id="SM00226">
    <property type="entry name" value="LMWPc"/>
    <property type="match status" value="1"/>
</dbReference>
<dbReference type="InterPro" id="IPR052995">
    <property type="entry name" value="LMW-PTP"/>
</dbReference>
<comment type="caution">
    <text evidence="2">The sequence shown here is derived from an EMBL/GenBank/DDBJ whole genome shotgun (WGS) entry which is preliminary data.</text>
</comment>
<dbReference type="InterPro" id="IPR036196">
    <property type="entry name" value="Ptyr_pPase_sf"/>
</dbReference>
<dbReference type="PANTHER" id="PTHR47439:SF1">
    <property type="entry name" value="ACID PHOSPHATASE"/>
    <property type="match status" value="1"/>
</dbReference>
<dbReference type="PANTHER" id="PTHR47439">
    <property type="entry name" value="LOW MOLECULAR WEIGHT PHOSPHOTYROSINE PROTEIN PHOSPHATASE-RELATED"/>
    <property type="match status" value="1"/>
</dbReference>
<reference evidence="2" key="2">
    <citation type="submission" date="2020-11" db="EMBL/GenBank/DDBJ databases">
        <authorList>
            <person name="Cecchin M."/>
            <person name="Marcolungo L."/>
            <person name="Rossato M."/>
            <person name="Girolomoni L."/>
            <person name="Cosentino E."/>
            <person name="Cuine S."/>
            <person name="Li-Beisson Y."/>
            <person name="Delledonne M."/>
            <person name="Ballottari M."/>
        </authorList>
    </citation>
    <scope>NUCLEOTIDE SEQUENCE</scope>
    <source>
        <strain evidence="2">211/11P</strain>
        <tissue evidence="2">Whole cell</tissue>
    </source>
</reference>
<sequence>MGSAGGAGRPAAQSRVLFVCLGNICRSPSAEAVFKDVVARAGVADQFVIDSCGTGGGSSNWYLPGGFSYHEGDPADGRMTATARGRGITLTSRSRPLTPSDLAEFDCIVGMDAANLAAIKRAAEHWRTDAAQTGAAGSTPAAPVPADYASKLCLMTDFLTSDRFRQYREVPDPYYGGQQGFDLVLDLLDDACQGLLHSIQAGQR</sequence>
<evidence type="ECO:0000313" key="3">
    <source>
        <dbReference type="Proteomes" id="UP001055712"/>
    </source>
</evidence>
<gene>
    <name evidence="2" type="ORF">D9Q98_001574</name>
</gene>
<dbReference type="EMBL" id="SIDB01000002">
    <property type="protein sequence ID" value="KAI3435508.1"/>
    <property type="molecule type" value="Genomic_DNA"/>
</dbReference>
<organism evidence="2 3">
    <name type="scientific">Chlorella vulgaris</name>
    <name type="common">Green alga</name>
    <dbReference type="NCBI Taxonomy" id="3077"/>
    <lineage>
        <taxon>Eukaryota</taxon>
        <taxon>Viridiplantae</taxon>
        <taxon>Chlorophyta</taxon>
        <taxon>core chlorophytes</taxon>
        <taxon>Trebouxiophyceae</taxon>
        <taxon>Chlorellales</taxon>
        <taxon>Chlorellaceae</taxon>
        <taxon>Chlorella clade</taxon>
        <taxon>Chlorella</taxon>
    </lineage>
</organism>
<reference evidence="2" key="1">
    <citation type="journal article" date="2019" name="Plant J.">
        <title>Chlorella vulgaris genome assembly and annotation reveals the molecular basis for metabolic acclimation to high light conditions.</title>
        <authorList>
            <person name="Cecchin M."/>
            <person name="Marcolungo L."/>
            <person name="Rossato M."/>
            <person name="Girolomoni L."/>
            <person name="Cosentino E."/>
            <person name="Cuine S."/>
            <person name="Li-Beisson Y."/>
            <person name="Delledonne M."/>
            <person name="Ballottari M."/>
        </authorList>
    </citation>
    <scope>NUCLEOTIDE SEQUENCE</scope>
    <source>
        <strain evidence="2">211/11P</strain>
    </source>
</reference>
<evidence type="ECO:0000259" key="1">
    <source>
        <dbReference type="SMART" id="SM00226"/>
    </source>
</evidence>
<dbReference type="CDD" id="cd16343">
    <property type="entry name" value="LMWPTP"/>
    <property type="match status" value="1"/>
</dbReference>
<dbReference type="Pfam" id="PF01451">
    <property type="entry name" value="LMWPc"/>
    <property type="match status" value="1"/>
</dbReference>
<dbReference type="SUPFAM" id="SSF52788">
    <property type="entry name" value="Phosphotyrosine protein phosphatases I"/>
    <property type="match status" value="1"/>
</dbReference>
<dbReference type="Gene3D" id="3.40.50.2300">
    <property type="match status" value="1"/>
</dbReference>